<evidence type="ECO:0000313" key="1">
    <source>
        <dbReference type="EMBL" id="OZC10280.1"/>
    </source>
</evidence>
<proteinExistence type="predicted"/>
<accession>A0A238BZZ0</accession>
<name>A0A238BZZ0_9BILA</name>
<sequence length="79" mass="9016">MWQCFIDPFYFGIYDFIATVLSTDLYQSRLTEIYSLCDTMMIHGYRTGSGEDGDAVGLGDGYNSPEYKECVVSMLQEKE</sequence>
<gene>
    <name evidence="1" type="ORF">X798_02587</name>
</gene>
<protein>
    <submittedName>
        <fullName evidence="1">Uncharacterized protein</fullName>
    </submittedName>
</protein>
<reference evidence="1 2" key="1">
    <citation type="submission" date="2015-12" db="EMBL/GenBank/DDBJ databases">
        <title>Draft genome of the nematode, Onchocerca flexuosa.</title>
        <authorList>
            <person name="Mitreva M."/>
        </authorList>
    </citation>
    <scope>NUCLEOTIDE SEQUENCE [LARGE SCALE GENOMIC DNA]</scope>
    <source>
        <strain evidence="1">Red Deer</strain>
    </source>
</reference>
<organism evidence="1 2">
    <name type="scientific">Onchocerca flexuosa</name>
    <dbReference type="NCBI Taxonomy" id="387005"/>
    <lineage>
        <taxon>Eukaryota</taxon>
        <taxon>Metazoa</taxon>
        <taxon>Ecdysozoa</taxon>
        <taxon>Nematoda</taxon>
        <taxon>Chromadorea</taxon>
        <taxon>Rhabditida</taxon>
        <taxon>Spirurina</taxon>
        <taxon>Spiruromorpha</taxon>
        <taxon>Filarioidea</taxon>
        <taxon>Onchocercidae</taxon>
        <taxon>Onchocerca</taxon>
    </lineage>
</organism>
<dbReference type="Proteomes" id="UP000242913">
    <property type="component" value="Unassembled WGS sequence"/>
</dbReference>
<dbReference type="EMBL" id="KZ269987">
    <property type="protein sequence ID" value="OZC10280.1"/>
    <property type="molecule type" value="Genomic_DNA"/>
</dbReference>
<evidence type="ECO:0000313" key="2">
    <source>
        <dbReference type="Proteomes" id="UP000242913"/>
    </source>
</evidence>
<dbReference type="AlphaFoldDB" id="A0A238BZZ0"/>
<keyword evidence="2" id="KW-1185">Reference proteome</keyword>